<organism evidence="1 2">
    <name type="scientific">Armillaria gallica</name>
    <name type="common">Bulbous honey fungus</name>
    <name type="synonym">Armillaria bulbosa</name>
    <dbReference type="NCBI Taxonomy" id="47427"/>
    <lineage>
        <taxon>Eukaryota</taxon>
        <taxon>Fungi</taxon>
        <taxon>Dikarya</taxon>
        <taxon>Basidiomycota</taxon>
        <taxon>Agaricomycotina</taxon>
        <taxon>Agaricomycetes</taxon>
        <taxon>Agaricomycetidae</taxon>
        <taxon>Agaricales</taxon>
        <taxon>Marasmiineae</taxon>
        <taxon>Physalacriaceae</taxon>
        <taxon>Armillaria</taxon>
    </lineage>
</organism>
<accession>A0A2H3CXN0</accession>
<evidence type="ECO:0000313" key="2">
    <source>
        <dbReference type="Proteomes" id="UP000217790"/>
    </source>
</evidence>
<evidence type="ECO:0000313" key="1">
    <source>
        <dbReference type="EMBL" id="PBK86234.1"/>
    </source>
</evidence>
<sequence length="152" mass="17266">MNSGSGLGSMEFGNDAMSISAEVKEISTDSGEGATRKSTKEIADLEAKQMVEVKKWQQQIETCTMVYEVEIEELHEHTKQKSPKQNKLSKDAKHCIVLYKEQLKGNHDEAYQSKIDYSQLNADTTCELSLAQHYEEHPSFIWSRPIEVLDNI</sequence>
<dbReference type="AlphaFoldDB" id="A0A2H3CXN0"/>
<keyword evidence="2" id="KW-1185">Reference proteome</keyword>
<protein>
    <submittedName>
        <fullName evidence="1">Uncharacterized protein</fullName>
    </submittedName>
</protein>
<dbReference type="InParanoid" id="A0A2H3CXN0"/>
<dbReference type="EMBL" id="KZ293685">
    <property type="protein sequence ID" value="PBK86234.1"/>
    <property type="molecule type" value="Genomic_DNA"/>
</dbReference>
<reference evidence="2" key="1">
    <citation type="journal article" date="2017" name="Nat. Ecol. Evol.">
        <title>Genome expansion and lineage-specific genetic innovations in the forest pathogenic fungi Armillaria.</title>
        <authorList>
            <person name="Sipos G."/>
            <person name="Prasanna A.N."/>
            <person name="Walter M.C."/>
            <person name="O'Connor E."/>
            <person name="Balint B."/>
            <person name="Krizsan K."/>
            <person name="Kiss B."/>
            <person name="Hess J."/>
            <person name="Varga T."/>
            <person name="Slot J."/>
            <person name="Riley R."/>
            <person name="Boka B."/>
            <person name="Rigling D."/>
            <person name="Barry K."/>
            <person name="Lee J."/>
            <person name="Mihaltcheva S."/>
            <person name="LaButti K."/>
            <person name="Lipzen A."/>
            <person name="Waldron R."/>
            <person name="Moloney N.M."/>
            <person name="Sperisen C."/>
            <person name="Kredics L."/>
            <person name="Vagvoelgyi C."/>
            <person name="Patrignani A."/>
            <person name="Fitzpatrick D."/>
            <person name="Nagy I."/>
            <person name="Doyle S."/>
            <person name="Anderson J.B."/>
            <person name="Grigoriev I.V."/>
            <person name="Gueldener U."/>
            <person name="Muensterkoetter M."/>
            <person name="Nagy L.G."/>
        </authorList>
    </citation>
    <scope>NUCLEOTIDE SEQUENCE [LARGE SCALE GENOMIC DNA]</scope>
    <source>
        <strain evidence="2">Ar21-2</strain>
    </source>
</reference>
<dbReference type="Proteomes" id="UP000217790">
    <property type="component" value="Unassembled WGS sequence"/>
</dbReference>
<proteinExistence type="predicted"/>
<gene>
    <name evidence="1" type="ORF">ARMGADRAFT_1035688</name>
</gene>
<name>A0A2H3CXN0_ARMGA</name>